<keyword evidence="2" id="KW-1185">Reference proteome</keyword>
<dbReference type="AlphaFoldDB" id="L9KTH2"/>
<gene>
    <name evidence="1" type="ORF">TREES_T100014780</name>
</gene>
<protein>
    <submittedName>
        <fullName evidence="1">Uncharacterized protein</fullName>
    </submittedName>
</protein>
<name>L9KTH2_TUPCH</name>
<accession>L9KTH2</accession>
<organism evidence="1 2">
    <name type="scientific">Tupaia chinensis</name>
    <name type="common">Chinese tree shrew</name>
    <name type="synonym">Tupaia belangeri chinensis</name>
    <dbReference type="NCBI Taxonomy" id="246437"/>
    <lineage>
        <taxon>Eukaryota</taxon>
        <taxon>Metazoa</taxon>
        <taxon>Chordata</taxon>
        <taxon>Craniata</taxon>
        <taxon>Vertebrata</taxon>
        <taxon>Euteleostomi</taxon>
        <taxon>Mammalia</taxon>
        <taxon>Eutheria</taxon>
        <taxon>Euarchontoglires</taxon>
        <taxon>Scandentia</taxon>
        <taxon>Tupaiidae</taxon>
        <taxon>Tupaia</taxon>
    </lineage>
</organism>
<sequence length="211" mass="22533">MLVYTYAGVRLCRCTLMPVYAYAGVHLGRCALVPVYTYAGVHLCWCTLTLVYTCAGNTARGHPGAKRCGFPSSNSKESCHRPSGPGSGSDLSSRSNSHFTAYFLPVVVYYLIQYQAECWGGGWRWHLTRVPEAGGEQRLPLLPLASSGSRDVRGLVVRIRHESQLSCNSENAFRTQAGEASQAGGWKGPGGAGKRAGCILGLAAAGLDSCL</sequence>
<evidence type="ECO:0000313" key="2">
    <source>
        <dbReference type="Proteomes" id="UP000011518"/>
    </source>
</evidence>
<dbReference type="EMBL" id="KB320659">
    <property type="protein sequence ID" value="ELW66225.1"/>
    <property type="molecule type" value="Genomic_DNA"/>
</dbReference>
<reference evidence="2" key="2">
    <citation type="journal article" date="2013" name="Nat. Commun.">
        <title>Genome of the Chinese tree shrew.</title>
        <authorList>
            <person name="Fan Y."/>
            <person name="Huang Z.Y."/>
            <person name="Cao C.C."/>
            <person name="Chen C.S."/>
            <person name="Chen Y.X."/>
            <person name="Fan D.D."/>
            <person name="He J."/>
            <person name="Hou H.L."/>
            <person name="Hu L."/>
            <person name="Hu X.T."/>
            <person name="Jiang X.T."/>
            <person name="Lai R."/>
            <person name="Lang Y.S."/>
            <person name="Liang B."/>
            <person name="Liao S.G."/>
            <person name="Mu D."/>
            <person name="Ma Y.Y."/>
            <person name="Niu Y.Y."/>
            <person name="Sun X.Q."/>
            <person name="Xia J.Q."/>
            <person name="Xiao J."/>
            <person name="Xiong Z.Q."/>
            <person name="Xu L."/>
            <person name="Yang L."/>
            <person name="Zhang Y."/>
            <person name="Zhao W."/>
            <person name="Zhao X.D."/>
            <person name="Zheng Y.T."/>
            <person name="Zhou J.M."/>
            <person name="Zhu Y.B."/>
            <person name="Zhang G.J."/>
            <person name="Wang J."/>
            <person name="Yao Y.G."/>
        </authorList>
    </citation>
    <scope>NUCLEOTIDE SEQUENCE [LARGE SCALE GENOMIC DNA]</scope>
</reference>
<dbReference type="InParanoid" id="L9KTH2"/>
<proteinExistence type="predicted"/>
<reference evidence="2" key="1">
    <citation type="submission" date="2012-07" db="EMBL/GenBank/DDBJ databases">
        <title>Genome of the Chinese tree shrew, a rising model animal genetically related to primates.</title>
        <authorList>
            <person name="Zhang G."/>
            <person name="Fan Y."/>
            <person name="Yao Y."/>
            <person name="Huang Z."/>
        </authorList>
    </citation>
    <scope>NUCLEOTIDE SEQUENCE [LARGE SCALE GENOMIC DNA]</scope>
</reference>
<dbReference type="Proteomes" id="UP000011518">
    <property type="component" value="Unassembled WGS sequence"/>
</dbReference>
<evidence type="ECO:0000313" key="1">
    <source>
        <dbReference type="EMBL" id="ELW66225.1"/>
    </source>
</evidence>